<reference evidence="2 3" key="1">
    <citation type="submission" date="2016-11" db="EMBL/GenBank/DDBJ databases">
        <authorList>
            <person name="Jaros S."/>
            <person name="Januszkiewicz K."/>
            <person name="Wedrychowicz H."/>
        </authorList>
    </citation>
    <scope>NUCLEOTIDE SEQUENCE [LARGE SCALE GENOMIC DNA]</scope>
    <source>
        <strain evidence="2 3">DSM 9297</strain>
    </source>
</reference>
<dbReference type="OrthoDB" id="67352at2157"/>
<keyword evidence="3" id="KW-1185">Reference proteome</keyword>
<dbReference type="Pfam" id="PF04014">
    <property type="entry name" value="MazE_antitoxin"/>
    <property type="match status" value="1"/>
</dbReference>
<dbReference type="RefSeq" id="WP_073307127.1">
    <property type="nucleotide sequence ID" value="NZ_FQWV01000002.1"/>
</dbReference>
<dbReference type="EMBL" id="FQWV01000002">
    <property type="protein sequence ID" value="SHG69470.1"/>
    <property type="molecule type" value="Genomic_DNA"/>
</dbReference>
<organism evidence="2 3">
    <name type="scientific">Halobaculum gomorrense</name>
    <dbReference type="NCBI Taxonomy" id="43928"/>
    <lineage>
        <taxon>Archaea</taxon>
        <taxon>Methanobacteriati</taxon>
        <taxon>Methanobacteriota</taxon>
        <taxon>Stenosarchaea group</taxon>
        <taxon>Halobacteria</taxon>
        <taxon>Halobacteriales</taxon>
        <taxon>Haloferacaceae</taxon>
        <taxon>Halobaculum</taxon>
    </lineage>
</organism>
<name>A0A1M5LX18_9EURY</name>
<dbReference type="GO" id="GO:0003677">
    <property type="term" value="F:DNA binding"/>
    <property type="evidence" value="ECO:0007669"/>
    <property type="project" value="InterPro"/>
</dbReference>
<dbReference type="InterPro" id="IPR007159">
    <property type="entry name" value="SpoVT-AbrB_dom"/>
</dbReference>
<proteinExistence type="predicted"/>
<evidence type="ECO:0000259" key="1">
    <source>
        <dbReference type="SMART" id="SM00966"/>
    </source>
</evidence>
<sequence>MSGVEDETTVNDSFSVTVPAAVRREAGIEAGDKIRWRVGDDGELSIEVVKQRYGAFSSLDPIDTGAETDVAEDHDLVAGDS</sequence>
<dbReference type="STRING" id="43928.SAMN05443636_0804"/>
<dbReference type="SUPFAM" id="SSF89447">
    <property type="entry name" value="AbrB/MazE/MraZ-like"/>
    <property type="match status" value="1"/>
</dbReference>
<protein>
    <submittedName>
        <fullName evidence="2">Looped-hinge helix DNA binding domain-containing protein, AbrB family</fullName>
    </submittedName>
</protein>
<evidence type="ECO:0000313" key="2">
    <source>
        <dbReference type="EMBL" id="SHG69470.1"/>
    </source>
</evidence>
<dbReference type="AlphaFoldDB" id="A0A1M5LX18"/>
<dbReference type="SMART" id="SM00966">
    <property type="entry name" value="SpoVT_AbrB"/>
    <property type="match status" value="1"/>
</dbReference>
<dbReference type="Proteomes" id="UP000184357">
    <property type="component" value="Unassembled WGS sequence"/>
</dbReference>
<accession>A0A1M5LX18</accession>
<evidence type="ECO:0000313" key="3">
    <source>
        <dbReference type="Proteomes" id="UP000184357"/>
    </source>
</evidence>
<gene>
    <name evidence="2" type="ORF">SAMN05443636_0804</name>
</gene>
<dbReference type="Gene3D" id="2.10.260.10">
    <property type="match status" value="1"/>
</dbReference>
<dbReference type="InterPro" id="IPR037914">
    <property type="entry name" value="SpoVT-AbrB_sf"/>
</dbReference>
<feature type="domain" description="SpoVT-AbrB" evidence="1">
    <location>
        <begin position="8"/>
        <end position="54"/>
    </location>
</feature>